<feature type="region of interest" description="Disordered" evidence="2">
    <location>
        <begin position="265"/>
        <end position="309"/>
    </location>
</feature>
<proteinExistence type="predicted"/>
<dbReference type="Proteomes" id="UP001202328">
    <property type="component" value="Unassembled WGS sequence"/>
</dbReference>
<feature type="domain" description="DC1" evidence="3">
    <location>
        <begin position="12"/>
        <end position="60"/>
    </location>
</feature>
<dbReference type="PANTHER" id="PTHR46288:SF80">
    <property type="entry name" value="CYSTEINE_HISTIDINE-RICH C1 DOMAIN FAMILY PROTEIN"/>
    <property type="match status" value="1"/>
</dbReference>
<dbReference type="SUPFAM" id="SSF57889">
    <property type="entry name" value="Cysteine-rich domain"/>
    <property type="match status" value="1"/>
</dbReference>
<keyword evidence="5" id="KW-1185">Reference proteome</keyword>
<organism evidence="4 5">
    <name type="scientific">Papaver atlanticum</name>
    <dbReference type="NCBI Taxonomy" id="357466"/>
    <lineage>
        <taxon>Eukaryota</taxon>
        <taxon>Viridiplantae</taxon>
        <taxon>Streptophyta</taxon>
        <taxon>Embryophyta</taxon>
        <taxon>Tracheophyta</taxon>
        <taxon>Spermatophyta</taxon>
        <taxon>Magnoliopsida</taxon>
        <taxon>Ranunculales</taxon>
        <taxon>Papaveraceae</taxon>
        <taxon>Papaveroideae</taxon>
        <taxon>Papaver</taxon>
    </lineage>
</organism>
<keyword evidence="1" id="KW-0677">Repeat</keyword>
<gene>
    <name evidence="4" type="ORF">MKW98_008778</name>
</gene>
<dbReference type="Gene3D" id="3.30.60.20">
    <property type="match status" value="1"/>
</dbReference>
<feature type="compositionally biased region" description="Gly residues" evidence="2">
    <location>
        <begin position="265"/>
        <end position="301"/>
    </location>
</feature>
<dbReference type="Pfam" id="PF03107">
    <property type="entry name" value="C1_2"/>
    <property type="match status" value="2"/>
</dbReference>
<dbReference type="PANTHER" id="PTHR46288">
    <property type="entry name" value="PHORBOL-ESTER/DAG-TYPE DOMAIN-CONTAINING PROTEIN"/>
    <property type="match status" value="1"/>
</dbReference>
<protein>
    <recommendedName>
        <fullName evidence="3">DC1 domain-containing protein</fullName>
    </recommendedName>
</protein>
<name>A0AAD4T7Y6_9MAGN</name>
<evidence type="ECO:0000313" key="5">
    <source>
        <dbReference type="Proteomes" id="UP001202328"/>
    </source>
</evidence>
<reference evidence="4" key="1">
    <citation type="submission" date="2022-04" db="EMBL/GenBank/DDBJ databases">
        <title>A functionally conserved STORR gene fusion in Papaver species that diverged 16.8 million years ago.</title>
        <authorList>
            <person name="Catania T."/>
        </authorList>
    </citation>
    <scope>NUCLEOTIDE SEQUENCE</scope>
    <source>
        <strain evidence="4">S-188037</strain>
    </source>
</reference>
<feature type="domain" description="DC1" evidence="3">
    <location>
        <begin position="69"/>
        <end position="118"/>
    </location>
</feature>
<dbReference type="AlphaFoldDB" id="A0AAD4T7Y6"/>
<accession>A0AAD4T7Y6</accession>
<evidence type="ECO:0000259" key="3">
    <source>
        <dbReference type="Pfam" id="PF03107"/>
    </source>
</evidence>
<sequence>MAPHHPSLINHPCHPKHPLSLLSSPPYPQGIFNCDACNRQDKGFCYHCKECKVDLHVHCAALPLSVSHNSHPQHPLKLTFLIPYPSNDFSCDICKNIGSKCWVYRCDSCGFDVHLDCATTVSPTTIQRGVPVQQPQPMIQHQSSLPGHKQQTPPIFQNHNSFPRTTQSYAKPAPTGYNFATNQQYPNYYAMNNNQPTFGAPAMGVPTSGMQQPNYIQYQPGNNPSMGAAVAQGFYAGVGQQAGQVFMQNMLGSFSAFGGGNVDPSTLGGGNVDPSAFGGGNVDPSSLGGGNFDPSSLGGGDFDPSSCEF</sequence>
<dbReference type="InterPro" id="IPR046349">
    <property type="entry name" value="C1-like_sf"/>
</dbReference>
<comment type="caution">
    <text evidence="4">The sequence shown here is derived from an EMBL/GenBank/DDBJ whole genome shotgun (WGS) entry which is preliminary data.</text>
</comment>
<dbReference type="InterPro" id="IPR004146">
    <property type="entry name" value="DC1"/>
</dbReference>
<dbReference type="EMBL" id="JAJJMB010003697">
    <property type="protein sequence ID" value="KAI3946185.1"/>
    <property type="molecule type" value="Genomic_DNA"/>
</dbReference>
<evidence type="ECO:0000256" key="2">
    <source>
        <dbReference type="SAM" id="MobiDB-lite"/>
    </source>
</evidence>
<evidence type="ECO:0000256" key="1">
    <source>
        <dbReference type="ARBA" id="ARBA00022737"/>
    </source>
</evidence>
<evidence type="ECO:0000313" key="4">
    <source>
        <dbReference type="EMBL" id="KAI3946185.1"/>
    </source>
</evidence>